<dbReference type="Pfam" id="PF20009">
    <property type="entry name" value="GEVED"/>
    <property type="match status" value="1"/>
</dbReference>
<dbReference type="GO" id="GO:0007156">
    <property type="term" value="P:homophilic cell adhesion via plasma membrane adhesion molecules"/>
    <property type="evidence" value="ECO:0007669"/>
    <property type="project" value="InterPro"/>
</dbReference>
<protein>
    <submittedName>
        <fullName evidence="3">Putative repeat protein (TIGR01451 family)/gliding motility-associated-like protein</fullName>
    </submittedName>
</protein>
<dbReference type="Pfam" id="PF17963">
    <property type="entry name" value="Big_9"/>
    <property type="match status" value="1"/>
</dbReference>
<feature type="region of interest" description="Disordered" evidence="1">
    <location>
        <begin position="3605"/>
        <end position="3633"/>
    </location>
</feature>
<evidence type="ECO:0000259" key="2">
    <source>
        <dbReference type="PROSITE" id="PS50268"/>
    </source>
</evidence>
<dbReference type="Gene3D" id="2.60.40.10">
    <property type="entry name" value="Immunoglobulins"/>
    <property type="match status" value="13"/>
</dbReference>
<feature type="compositionally biased region" description="Low complexity" evidence="1">
    <location>
        <begin position="3607"/>
        <end position="3623"/>
    </location>
</feature>
<feature type="region of interest" description="Disordered" evidence="1">
    <location>
        <begin position="3363"/>
        <end position="3390"/>
    </location>
</feature>
<dbReference type="InterPro" id="IPR026341">
    <property type="entry name" value="T9SS_type_B"/>
</dbReference>
<accession>A0A318UKI4</accession>
<dbReference type="InterPro" id="IPR047589">
    <property type="entry name" value="DUF11_rpt"/>
</dbReference>
<feature type="compositionally biased region" description="Polar residues" evidence="1">
    <location>
        <begin position="3481"/>
        <end position="3501"/>
    </location>
</feature>
<dbReference type="NCBIfam" id="TIGR04131">
    <property type="entry name" value="Bac_Flav_CTERM"/>
    <property type="match status" value="1"/>
</dbReference>
<dbReference type="InterPro" id="IPR001434">
    <property type="entry name" value="OmcB-like_DUF11"/>
</dbReference>
<proteinExistence type="predicted"/>
<dbReference type="RefSeq" id="WP_110826686.1">
    <property type="nucleotide sequence ID" value="NZ_QKLU01000001.1"/>
</dbReference>
<feature type="compositionally biased region" description="Low complexity" evidence="1">
    <location>
        <begin position="3850"/>
        <end position="3867"/>
    </location>
</feature>
<feature type="compositionally biased region" description="Polar residues" evidence="1">
    <location>
        <begin position="4451"/>
        <end position="4460"/>
    </location>
</feature>
<dbReference type="GO" id="GO:0016020">
    <property type="term" value="C:membrane"/>
    <property type="evidence" value="ECO:0007669"/>
    <property type="project" value="InterPro"/>
</dbReference>
<dbReference type="InterPro" id="IPR051172">
    <property type="entry name" value="Chlamydia_OmcB"/>
</dbReference>
<dbReference type="Pfam" id="PF24346">
    <property type="entry name" value="DUF7507"/>
    <property type="match status" value="13"/>
</dbReference>
<reference evidence="3 4" key="1">
    <citation type="submission" date="2018-06" db="EMBL/GenBank/DDBJ databases">
        <title>Genomic Encyclopedia of Archaeal and Bacterial Type Strains, Phase II (KMG-II): from individual species to whole genera.</title>
        <authorList>
            <person name="Goeker M."/>
        </authorList>
    </citation>
    <scope>NUCLEOTIDE SEQUENCE [LARGE SCALE GENOMIC DNA]</scope>
    <source>
        <strain evidence="3 4">DSM 27372</strain>
    </source>
</reference>
<feature type="region of interest" description="Disordered" evidence="1">
    <location>
        <begin position="3734"/>
        <end position="3754"/>
    </location>
</feature>
<feature type="compositionally biased region" description="Low complexity" evidence="1">
    <location>
        <begin position="1735"/>
        <end position="1748"/>
    </location>
</feature>
<evidence type="ECO:0000256" key="1">
    <source>
        <dbReference type="SAM" id="MobiDB-lite"/>
    </source>
</evidence>
<dbReference type="PROSITE" id="PS50268">
    <property type="entry name" value="CADHERIN_2"/>
    <property type="match status" value="1"/>
</dbReference>
<dbReference type="PANTHER" id="PTHR34819">
    <property type="entry name" value="LARGE CYSTEINE-RICH PERIPLASMIC PROTEIN OMCB"/>
    <property type="match status" value="1"/>
</dbReference>
<name>A0A318UKI4_9SPHI</name>
<dbReference type="PANTHER" id="PTHR34819:SF3">
    <property type="entry name" value="CELL SURFACE PROTEIN"/>
    <property type="match status" value="1"/>
</dbReference>
<dbReference type="Pfam" id="PF01345">
    <property type="entry name" value="DUF11"/>
    <property type="match status" value="19"/>
</dbReference>
<feature type="region of interest" description="Disordered" evidence="1">
    <location>
        <begin position="4584"/>
        <end position="4606"/>
    </location>
</feature>
<feature type="region of interest" description="Disordered" evidence="1">
    <location>
        <begin position="4451"/>
        <end position="4485"/>
    </location>
</feature>
<dbReference type="InterPro" id="IPR002126">
    <property type="entry name" value="Cadherin-like_dom"/>
</dbReference>
<dbReference type="Pfam" id="PF17892">
    <property type="entry name" value="Cadherin_5"/>
    <property type="match status" value="1"/>
</dbReference>
<dbReference type="Gene3D" id="2.60.40.1200">
    <property type="match status" value="1"/>
</dbReference>
<dbReference type="InterPro" id="IPR013783">
    <property type="entry name" value="Ig-like_fold"/>
</dbReference>
<evidence type="ECO:0000313" key="4">
    <source>
        <dbReference type="Proteomes" id="UP000248198"/>
    </source>
</evidence>
<dbReference type="Proteomes" id="UP000248198">
    <property type="component" value="Unassembled WGS sequence"/>
</dbReference>
<dbReference type="InterPro" id="IPR055354">
    <property type="entry name" value="DUF7507"/>
</dbReference>
<dbReference type="InterPro" id="IPR045474">
    <property type="entry name" value="GEVED"/>
</dbReference>
<keyword evidence="4" id="KW-1185">Reference proteome</keyword>
<gene>
    <name evidence="3" type="ORF">B0O44_10134</name>
</gene>
<evidence type="ECO:0000313" key="3">
    <source>
        <dbReference type="EMBL" id="PYF76563.1"/>
    </source>
</evidence>
<dbReference type="NCBIfam" id="TIGR01451">
    <property type="entry name" value="B_ant_repeat"/>
    <property type="match status" value="31"/>
</dbReference>
<feature type="region of interest" description="Disordered" evidence="1">
    <location>
        <begin position="3847"/>
        <end position="3879"/>
    </location>
</feature>
<comment type="caution">
    <text evidence="3">The sequence shown here is derived from an EMBL/GenBank/DDBJ whole genome shotgun (WGS) entry which is preliminary data.</text>
</comment>
<dbReference type="Pfam" id="PF13585">
    <property type="entry name" value="CHU_C"/>
    <property type="match status" value="1"/>
</dbReference>
<dbReference type="GO" id="GO:0005509">
    <property type="term" value="F:calcium ion binding"/>
    <property type="evidence" value="ECO:0007669"/>
    <property type="project" value="InterPro"/>
</dbReference>
<dbReference type="InterPro" id="IPR041690">
    <property type="entry name" value="Cadherin_5"/>
</dbReference>
<sequence>MGKIYVRIVAYFATFLKRSIRDFLKFPVYSTSKPAFLKGLCRIGLMSLLLTMFAFKSLAQVQATGGTGIYRNNIYWLNFTGLNMTTGAAPKNFTFVVNGITITAIIDQVSITGASGSPALIPYVSGSWYEDRLNYLYNIGGTGTNNTLVNAIRTSINGADADFRVRIYASINGQPADVGMVFGNAEADASNEYTKGTTNGDSWRLLETYVDNTSDQGGVGFGRRMTFSNSDKTVQLQCNQNAALLYTQKAATSLGNPLTIDAHIESGGLTAMALGVIAYSERGDAPDSYGAPSHTLSPLLVGGANPSPTNATTTNTVYIANPPSGGQLITPATVTKPATPKLGAISGDFDPAVFTNLGTNADADNLNGENDEDGIASFPQLTVQNTTYTVTATVGNTSGVNANLVGWIDFNRNGTFEASEGVAVVVPPGATTATLTWTGLTGLVPGQSYARFRISTNSITTADMGSVVSNGEVEDYTLPIVPVYELGITKTASLATATAGSPLSYTITLTNNGPTTLPASAIVKVVDNLPAGFTASSFTPSNGTYTSSSGNWTGLTLASGQSATLVIAGTVNGATTTSLSNTVTVTPPAGSIDPVNTNNTATVVTPVVRTMDLALTKTASPKPAVAGQVLTYTVTLINNGPSSIIPTDVVSVVDVVPAGFTATSFTPAVGTYSSATANWTGFSLASGQSTTLTIVGNVAPTASGNLVNTATVVAPIGTTDPVGGNNVATDNTTINRVIDLGVTKAASPKPAVAGQALTYTITLTNNGPGTIQPTDVVKVIDNLPAGFNNPAYTAASGTYTSATGNWTGLNLSTGQSTTLTISGTVDQGATGTLVNTVNLTPPPGTSDPVTANNTATDNTTVSRVLDLGVTKTASPKPAVTGQTLTYTITLTNNGPGALLASDVVKFTDNLPAGFTTPTYTPLTGTFDPATGNWTGVALQNGQSTTLTISGTINASATGTLTNTVTLTPPSGTTDPVTGNNTATDNTSISRVIDLGVTKTASPKPAVAGQALTYTITLTNYGSGALLASDVVQVVDVLPAGFTGPVYTAAAGTFTSSNGNWTGLTLGSGQSTTLTIAGTVAPSAAGTLTNTVTLTPPAGTTDPVTGNNTATDNTTISRVIDLGIAKTASPKPAVAGQALTYTITLTNNGPGSLLSSDVVKVVDALPAGFTSPVYTAATGTYTSSNGNWTGLTLATGQSTTLTIAGTVAQTATGTLTNTVTLTPPNGTTDPVTGNNTATDNTTVSRVLDLDLAKTASPKPAVAGQALTYTITLTNKGPGALLATDVVKLTDNLPAGFNTPVYTALNGTFDASTGNWTGLALSTGQSTTLTVTGTVSPAASGTLTNTVSLTSPAGTTDPVAGNNTATDNTTISRVIDLGLSKTATPKPAVAGQALTYTITLTNNGPGSLLATDVVKVADALPAGFTSPVYTAGAGTYASATGNWTGLTLATGQSTTLTIAGTVATGATGTLTNTATLTPPAGTTDPVTGNNTATDNTTVNRIIDLGVVKTASPKPAVAGQALTYTITLTNYGPGSLNPSDVVKGVDVLPPGYTSSGTTTASKGTFDVASSSWTGSNLAVNESATLTVNGVVAPTATGSLTNTVTILVPDGTTDPVPGNNVSTDVTTINRVLDLALTKTGSPKPAVAGQPFMYTITLTNKGPGALLNTDVVNVADALPAGFINPVYVPGVGGYNPATGDWTGVALGVGQSTTLTITGSVAANASGTLSNTATLTPPAGTTDPDNTNNSATDNTTVSRVIDLEVAKTAAPKPAKAGQSLTYTITLSNKGPGALLATDVVNVADALPAGFSGAVYTAGAGTYNSTTGNWTGLTLSNGQNTTLSIQGTVAANASGNLVNTVTLTPPAGTTDPVSGNNTATDNTAINREMDFGITKTANPKPVVAGENLVYTLTITNNGPAQLQSTDILNVSDNLPLGFSAPVYSAAAGTYTSSNGNWTGLTLATGQSTTLTISGKTDPTLIGSLTNVASVTAPSGVTDPVAGNNTATDNTLVQNKPVLNITKTGPATVVAGAAISYTLQVTNTGSSAAIDATIADVVPAALTNVSWTSSTSGTASVTATPSGSGNNVSLKAFVPPGAGNTVTVTINGTVNPAAAAGSLSNTATVSPAEPLGTGGTSTVTTTITQNPVLVITKSGPATKNAGEEVVYNLTISNNGLSNASNASITDVLPAGLINVSWTATPLGAASISSGATGTGSSVNIVGSIPAGANNHINVVVTAELDPAFTGASVNNTAVVTPVETGVAVNSNTVSTTITKTANLQIVKTGPATIVAGQAINYTIKVTNNGPTDANGIAVQDIVPADILNPIWSVTTVGTATSSVPSGTGNVNLTANLKGNGTDAILINLSGQLRPGFTGTSISNTASATPPAGFTSTTPVTSTATTTTSTAANVRIVKSGPANIGAGQSVQYTLRVTNTGPSTAVNTTIADVVPGDISVTTWTATPSGGALITNPGTGTGNNVNLMADIPVGGVVDVLINGVVVPGTADGKVITNTATANSIVPDPVPSDNTSSVNTTVSNLAEFVVSKYGPATVNIGDPITYKIVVSNLSPGDITGAKITDNVPTDPVQVTSWTVSKTGNALITTGAAGGSTNNIYVEGNIGNSGSGTIEIIVNGIIKPTSQTSFMNKVTVEAGTQKESVVTTSVNNSTDLSITKQAPAQVAAGQNISYTLKVMNNGPVDAQGISISDAVPAGITGVTWTAQSVGTASITTGTTGSGSNVSVTGDIAAGGANYILVTVNGLVPSNTSAGTVSNTATVTILPPTATIPFPVTDYNATNNASTATTTIVSNAALVISKSGPSSAVAGEQIHYQIKVSNSGSSDAPDVRIGDPLPAGLTNVAWTPTVSGTASLTGATPGTVYTTTPIALNGAIPAGVANVITIDVTATIDPGAGPTLTNTGTANLAGGTNVNSNVVTTTIDKITDLSVTNTVAPASARVNDQVVFTVTVKNNGPSNATGVNVSDALPAGYTLVTSTPGQGSYTPGTGLWNIGSLAVGAQVTLTLTATVKQGGPYLSTATVSGTETDPVSANNTATAGITILNSNPVANANAKTTLEDVTLSINATSGLLSNASDVDNDILSISKYTIAGLSGDFSVGTAVSIPGKGSITINSDGSYTFVPAPDYNDTDPLGPVPVITYTVSDGNGGTATSTLTINVTPVNDPPVFTKGPDQVLQQYAGAQSVSAWATGISPGPANESAQVVHFEVTGNTNTALFSVQPSVAADGTLTYTPAFGQTGTATITLVLKDNGGTLNGGNDTSAPQTFIITINPANPAIVLTKAVTAGPAPTKAGDVINYTLVVRNTGDIDLSNVVVTDTGIDAGSLSPVSIPALAKGASATLTAQYTLKQADIDAGMYSNQASVTAKDPGNNNVTDPKSDDPNTPAPDDPTIVYITPVNSMTLTKAAAPGTLVSKAGDVITYNLVVKNTGNVTLNNVVVLDPAADAGSITPGLVSSLAPGASAAITAKHTLTQAEVDSGSFSNQAEVDGNTPQGVRTITPKSDDPTTPTPDDPTKVPIAPISSMSLTKAADNGGAKAGDVINYTLVVTNTGNVTLSNVAVTDPGADPGSITPASIASLAPGASVTLKAKHTLVQTEVDAGSFSNQAAATGTTPAGATTTNPASDDPNTPAVNDPTKVVIAPVASFSLTKAAVAAVVSKAGDVINYSIVVKNTGNVTLNNLVLTDAGVDAGSVSALPAALAPSASATLTAKYTLKQADVDAGSYSNQAAISGTAPGGAAVSNPKSDDPTTPATDDPTIVLINPVSSMSLTKAATGPAVTKAGDVINYSLVVTNTGNVTLSGIAVSDLGADPGSVTPASITSLAPGASATLTAKYTLKQVDVDAGSYSNQASVSGTTPGGATTTNPASDDPSTPAANDPTIVPISPVGSMTLTKAIKPGTAVSKAGDVVNYTLVLSNTGNVTLKNIVLTDAGADPGSISGVPTTLAPGTSVTLSATYTLKQADVDAGSYSNQAAVTAVTPGGTSVSVPGSDDPNTPAPNDPTVVTISPAGSMSLTKALATGTSVSKAGDVINYSIVIKNTGNVTLSNFVLTDTGVDAGSISAVPSSLAPGASATLTAKYTLKQTDVDAGSYSNQAAVTAVSLGGATISKPKSDDPSTPAPDDPTVALIVPNGSMTLTKAAAAGTSVSKAGDVINYILVVTNTGNVTLTQLLIDDGGADAGSIGALPASLAPGASATVTAKHTLVQADVDAGSFSNQASISGVTPGGISVMVPKSDDPNTPAPNDPTIVPIVPSASMSLTKAVAAGPAVTKAGDVINYTIVVTNTGGLTLNNPVITDPGVDAGSLGALPLSLAPGASATVTAKYTLKQADVDAGSYSNQAAVTAARPGGGTVTNPKSDDPSTPAVDDPTVVTIAPAGAMSLTKAANNTGTKAGDVINYTLVLTNTGNITLSNVAVTDAGADAGSITPANVASLAPGASVTLSAKHTLTQAEVNAGRFSNQASVTGTKPGGGTVTNPKSDDPSTNAPDDPTVVLITPAGSMSLTKAANNTGSKAGDVINYTLVVTNTGNVSLSNVFVQDEGADAGSISPASIATIAPGVSVTLTAKHTLTQAEVDAGMFSNQAGVTGTVPGGGSITKPKSDDPSTPQPDDPTVVMITSKAAVALIKTAVVATDGNSITYTFRILNTGNVTLNTAALTDAKLGINRQVPLPGGLAPGASVTTTEVYTLTLGDRNTGSVTNTATVAVTTTAGDKATDVSGTDANNDTPTVTNVPQIGVVTLVKTAVFSGNKVTYTFTIKNGGNVNLNNITLTDAKLGMLNLPVPVAGGLVPGASVTATQLYTLTQADKDAGKVTNTATVNAVTPGLKVVSDVSGTAETNNTPTEIVVPKSPVAFDDKAEAKANQTIVINILANDDPGNSSFDKGSVQIVTPPQHGKVMVNSDGTVTYTPDPGYTGGDSFTYNVKDLYGYQTNTATVTLGLNFFDINIPNLITPNGDGINDVFEIRGLNQYGENQLIIVNRWGNEVFRQSNYQNTWSGEGLNEGTYYYLLTVKRKGGTETQVFKGYITLIRAFRK</sequence>
<feature type="region of interest" description="Disordered" evidence="1">
    <location>
        <begin position="4343"/>
        <end position="4363"/>
    </location>
</feature>
<organism evidence="3 4">
    <name type="scientific">Pedobacter nutrimenti</name>
    <dbReference type="NCBI Taxonomy" id="1241337"/>
    <lineage>
        <taxon>Bacteria</taxon>
        <taxon>Pseudomonadati</taxon>
        <taxon>Bacteroidota</taxon>
        <taxon>Sphingobacteriia</taxon>
        <taxon>Sphingobacteriales</taxon>
        <taxon>Sphingobacteriaceae</taxon>
        <taxon>Pedobacter</taxon>
    </lineage>
</organism>
<feature type="compositionally biased region" description="Polar residues" evidence="1">
    <location>
        <begin position="3363"/>
        <end position="3377"/>
    </location>
</feature>
<dbReference type="OrthoDB" id="5726170at2"/>
<feature type="domain" description="Cadherin" evidence="2">
    <location>
        <begin position="3077"/>
        <end position="3170"/>
    </location>
</feature>
<feature type="region of interest" description="Disordered" evidence="1">
    <location>
        <begin position="1722"/>
        <end position="1748"/>
    </location>
</feature>
<feature type="region of interest" description="Disordered" evidence="1">
    <location>
        <begin position="3481"/>
        <end position="3520"/>
    </location>
</feature>
<dbReference type="EMBL" id="QKLU01000001">
    <property type="protein sequence ID" value="PYF76563.1"/>
    <property type="molecule type" value="Genomic_DNA"/>
</dbReference>